<dbReference type="Pfam" id="PF12616">
    <property type="entry name" value="DUF3775"/>
    <property type="match status" value="1"/>
</dbReference>
<reference evidence="3" key="1">
    <citation type="submission" date="2016-11" db="EMBL/GenBank/DDBJ databases">
        <title>Complete Genome Sequence of alachlor-degrading Sphingomonas sp. strain JJ-A5.</title>
        <authorList>
            <person name="Lee H."/>
            <person name="Ka J.-O."/>
        </authorList>
    </citation>
    <scope>NUCLEOTIDE SEQUENCE [LARGE SCALE GENOMIC DNA]</scope>
    <source>
        <strain evidence="3">JJ-A5</strain>
    </source>
</reference>
<evidence type="ECO:0000313" key="2">
    <source>
        <dbReference type="EMBL" id="API58310.1"/>
    </source>
</evidence>
<gene>
    <name evidence="2" type="ORF">BSL82_02470</name>
</gene>
<name>A0A1L3ZRT4_9SPHN</name>
<dbReference type="InterPro" id="IPR022254">
    <property type="entry name" value="DUF3775"/>
</dbReference>
<dbReference type="RefSeq" id="WP_072595883.1">
    <property type="nucleotide sequence ID" value="NZ_CP018221.1"/>
</dbReference>
<keyword evidence="3" id="KW-1185">Reference proteome</keyword>
<evidence type="ECO:0000256" key="1">
    <source>
        <dbReference type="SAM" id="MobiDB-lite"/>
    </source>
</evidence>
<evidence type="ECO:0008006" key="4">
    <source>
        <dbReference type="Google" id="ProtNLM"/>
    </source>
</evidence>
<accession>A0A1L3ZRT4</accession>
<proteinExistence type="predicted"/>
<feature type="region of interest" description="Disordered" evidence="1">
    <location>
        <begin position="25"/>
        <end position="50"/>
    </location>
</feature>
<dbReference type="EMBL" id="CP018221">
    <property type="protein sequence ID" value="API58310.1"/>
    <property type="molecule type" value="Genomic_DNA"/>
</dbReference>
<dbReference type="AlphaFoldDB" id="A0A1L3ZRT4"/>
<evidence type="ECO:0000313" key="3">
    <source>
        <dbReference type="Proteomes" id="UP000182063"/>
    </source>
</evidence>
<dbReference type="Proteomes" id="UP000182063">
    <property type="component" value="Chromosome"/>
</dbReference>
<dbReference type="KEGG" id="sphj:BSL82_02470"/>
<protein>
    <recommendedName>
        <fullName evidence="4">DUF3775 domain-containing protein</fullName>
    </recommendedName>
</protein>
<sequence length="137" mass="14554">MELSVSLEELCRIVLRLREYEAQVPAVDPDDGSNPTDDKDVSVLEDESNESVEQELIAAIGDLAEDEAVEMIALSLVGRGSFDASEWDEALEAAAEEIASMDGHAAAVVMELPMGASYIEAGLAAFDLSCDGFGQIS</sequence>
<organism evidence="2 3">
    <name type="scientific">Tardibacter chloracetimidivorans</name>
    <dbReference type="NCBI Taxonomy" id="1921510"/>
    <lineage>
        <taxon>Bacteria</taxon>
        <taxon>Pseudomonadati</taxon>
        <taxon>Pseudomonadota</taxon>
        <taxon>Alphaproteobacteria</taxon>
        <taxon>Sphingomonadales</taxon>
        <taxon>Sphingomonadaceae</taxon>
        <taxon>Tardibacter</taxon>
    </lineage>
</organism>
<dbReference type="OrthoDB" id="5641374at2"/>